<evidence type="ECO:0000256" key="3">
    <source>
        <dbReference type="ARBA" id="ARBA00005240"/>
    </source>
</evidence>
<evidence type="ECO:0000256" key="8">
    <source>
        <dbReference type="ARBA" id="ARBA00022763"/>
    </source>
</evidence>
<evidence type="ECO:0000256" key="5">
    <source>
        <dbReference type="ARBA" id="ARBA00021796"/>
    </source>
</evidence>
<evidence type="ECO:0000256" key="20">
    <source>
        <dbReference type="SAM" id="MobiDB-lite"/>
    </source>
</evidence>
<dbReference type="GO" id="GO:0003684">
    <property type="term" value="F:damaged DNA binding"/>
    <property type="evidence" value="ECO:0007669"/>
    <property type="project" value="InterPro"/>
</dbReference>
<dbReference type="GO" id="GO:0000723">
    <property type="term" value="P:telomere maintenance"/>
    <property type="evidence" value="ECO:0007669"/>
    <property type="project" value="InterPro"/>
</dbReference>
<feature type="region of interest" description="Disordered" evidence="20">
    <location>
        <begin position="1"/>
        <end position="25"/>
    </location>
</feature>
<dbReference type="SUPFAM" id="SSF53300">
    <property type="entry name" value="vWA-like"/>
    <property type="match status" value="1"/>
</dbReference>
<protein>
    <recommendedName>
        <fullName evidence="5">ATP-dependent DNA helicase II subunit 1</fullName>
        <ecNumber evidence="4">3.6.4.12</ecNumber>
    </recommendedName>
    <alternativeName>
        <fullName evidence="18">ATP-dependent DNA helicase II subunit Ku70</fullName>
    </alternativeName>
</protein>
<feature type="compositionally biased region" description="Low complexity" evidence="20">
    <location>
        <begin position="1627"/>
        <end position="1648"/>
    </location>
</feature>
<dbReference type="InterPro" id="IPR036361">
    <property type="entry name" value="SAP_dom_sf"/>
</dbReference>
<feature type="compositionally biased region" description="Acidic residues" evidence="20">
    <location>
        <begin position="11"/>
        <end position="21"/>
    </location>
</feature>
<dbReference type="CDD" id="cd01458">
    <property type="entry name" value="vWA_ku"/>
    <property type="match status" value="1"/>
</dbReference>
<keyword evidence="14" id="KW-0233">DNA recombination</keyword>
<sequence>MADKQNWRKEDEDEEEQELDENNYKAQKDAILLAIDVSKSMLEPPPPSDSKKADRDSPVQAALKCAYHLMEQRIISNPKDMMGILLFGTKKSKFQDSVDGRSGLGYPHCYLFTDLDVPAAEDVKVLKALVEDGEDEDEVLTPSDEPVSMSNVLFCANQIFTTKAANFGSRRLFIVTDNDNPHASDKQAKSAAAVRAKDLYDLGILIDLFPITRGDEKFDLNKFYDDIIYRDPVGEANMTEVRTSKSGDGLTLLNSLISNVNSKQTAKRALFSNLPFEIAPGLRISVKGYNIVHRQTPARTCYIWLDGEKPQIATGETTRIAEDSARTVEKAEIKKAYKFGGEYVYFSPDEQKSLKDFGSPIIRIIGFKQRSLLPVWASTKKSTFIFPSEEDYVGSTRVFTALWQKLLKDHKMGVAWCITRANAQPMLAAIIPSRERSDADSGTPYLPAGLWIYPLPFQDDLRNINPPSEVLRSSGELTTQMRTIIQQLQLPKAMYDPLKYPNPALQWHYRILQALALEEEVPEKADDATEPKYKAISKRAGGYLEEWSKSLEEESGKVANKKSTKRETDDEDMDRPVKKSRGSSEKATGSSFSMAQLKAAIEGGTIQKMTVVQLKDILATKGMSTAGRKVELIERIEQWIEETPVSGSQWQGAQLTPTKLQLNTPRPLTSSIESVAPPSPTCAFVSPQTPGQRHPNIPWATLVASSPQKEPGADEYNSRLLRLARRRPTCEQRKTMVDFLASLGLGGAQTPAASSNSQCDSVEELQLKLRSILDAKATPTRAENVALTIELRATVRFQLPVSESENGTLESLNNIDPSLGGAQSIGMNGNRDEGQLSRVVFANDTLMNQPQDDPTLQRSVAKHIISIISSTDGSTWTVREVSRVTQGWTFTYLCKDSYQQWTRQNAKNPTKTIVGEFSQREPDPVLHARPAFDCRGSITIAFNRGSRSINVKYNHTPLHKTVAELAAHFKPAPRQLGPGAQRLLEQQQKAKEKTPRKSRGEKKDKKERKKRDSTIKAQDENGNPRKRKKKNNGTSQPADSVDGPIIPPDCPGAPAIDGQNQGGPSYMNGGEASGNPGQQGFNDYPQGLMGGASATTNGTSSQQANGQLASVAFPVNVSAAEAARRKEAATTMLSNAGVDPTTLSPEQFGIFANQAPELQRESLNMLVKYGAERLRIVHPGNKEGSTQASSSTQSSQTTSTGPRTTKELVPQSSAQSNANTDTETAVAQAADDTSAPKRKRKKMGKSRTACFPCKARKAKCPRERPICTECADHGTACEYAPQKPRNKATKPKKSEAFVVDDDKDDGDEEDEEVESQEDAEAEGSGQEDDEQQDTSQDYSYPQMNIGNMVTNTDATTQDTHSTQNNYYQPASGLVLPQPDPNSTSSQAMSTSVSQRGNYSHNLPEVTQPMVHPAPPIPAPAGTIAPSETRRWTAFGSGSVGGSNTTSKTRRSLPSEPSHTNAQNMPANPQPSDWAQTSNATMPATTMASVSPQMTYDTRSSGRTRQKNQSLTNDTSQQAAAVSNTAMQQAQARQSPVAAAAMMAQTRKSPYQQAAVPRTTSRTSQRNQSRTPVTDQARGYQPPSNMAQQQNPLGSTHYDTSRISSGSGYNDNGRYSSTSTSGSHQPPTTMSTSYQTTSSTANQWSNSSSRNDRSYGTSPSYQTPNIHAQTTASKPTASKPTAASRQNFNMRSNTQQHIRASSGSYNQQQPQQQQQGYASYSGSTHQSQQGQTSNQQQPSSWYFQNSHNPSIHPGGQSSGYNYEPWSGV</sequence>
<feature type="compositionally biased region" description="Basic and acidic residues" evidence="20">
    <location>
        <begin position="1010"/>
        <end position="1023"/>
    </location>
</feature>
<dbReference type="InterPro" id="IPR036465">
    <property type="entry name" value="vWFA_dom_sf"/>
</dbReference>
<dbReference type="InterPro" id="IPR005161">
    <property type="entry name" value="Ku_N"/>
</dbReference>
<evidence type="ECO:0000256" key="7">
    <source>
        <dbReference type="ARBA" id="ARBA00022741"/>
    </source>
</evidence>
<dbReference type="InterPro" id="IPR006165">
    <property type="entry name" value="Ku70"/>
</dbReference>
<dbReference type="GO" id="GO:0005524">
    <property type="term" value="F:ATP binding"/>
    <property type="evidence" value="ECO:0007669"/>
    <property type="project" value="UniProtKB-KW"/>
</dbReference>
<dbReference type="InterPro" id="IPR006164">
    <property type="entry name" value="DNA_bd_Ku70/Ku80"/>
</dbReference>
<evidence type="ECO:0000256" key="17">
    <source>
        <dbReference type="ARBA" id="ARBA00024890"/>
    </source>
</evidence>
<evidence type="ECO:0000313" key="24">
    <source>
        <dbReference type="Proteomes" id="UP000321331"/>
    </source>
</evidence>
<proteinExistence type="inferred from homology"/>
<feature type="compositionally biased region" description="Polar residues" evidence="20">
    <location>
        <begin position="1545"/>
        <end position="1573"/>
    </location>
</feature>
<dbReference type="EC" id="3.6.4.12" evidence="4"/>
<dbReference type="GO" id="GO:0000981">
    <property type="term" value="F:DNA-binding transcription factor activity, RNA polymerase II-specific"/>
    <property type="evidence" value="ECO:0007669"/>
    <property type="project" value="InterPro"/>
</dbReference>
<dbReference type="SUPFAM" id="SSF57701">
    <property type="entry name" value="Zn2/Cys6 DNA-binding domain"/>
    <property type="match status" value="1"/>
</dbReference>
<dbReference type="InterPro" id="IPR003034">
    <property type="entry name" value="SAP_dom"/>
</dbReference>
<name>A0A5C6TN59_FUSOC</name>
<comment type="function">
    <text evidence="17">Single-stranded DNA-dependent ATP-dependent helicase. Involved in non-homologous end joining (NHEJ) DNA double strand break repair. DNA-binding is sequence-independent but has a high affinity to nicks in double-stranded DNA and to the ends of duplex DNA. Binds to naturally occurring chromosomal ends, and therefore provides chromosomal end protection. Required also for telomere recombination to repair telomeric ends in the absence of telomerase. KU70, of the KU70/KU80 heterodimer, binds to the stem loop of TLC1, the RNA component of telomerase. Involved in telomere maintenance. Interacts with telomeric repeats and subtelomeric sequences thereby controlling telomere length and protecting against subtelomeric rearrangement. Maintains telomeric chromatin, which is involved in silencing the expression of genes located at the telomere. Required for mating-type switching.</text>
</comment>
<dbReference type="GO" id="GO:0043564">
    <property type="term" value="C:Ku70:Ku80 complex"/>
    <property type="evidence" value="ECO:0007669"/>
    <property type="project" value="InterPro"/>
</dbReference>
<dbReference type="InterPro" id="IPR016194">
    <property type="entry name" value="SPOC-like_C_dom_sf"/>
</dbReference>
<dbReference type="GO" id="GO:0006310">
    <property type="term" value="P:DNA recombination"/>
    <property type="evidence" value="ECO:0007669"/>
    <property type="project" value="UniProtKB-KW"/>
</dbReference>
<feature type="compositionally biased region" description="Basic and acidic residues" evidence="20">
    <location>
        <begin position="1"/>
        <end position="10"/>
    </location>
</feature>
<evidence type="ECO:0000256" key="2">
    <source>
        <dbReference type="ARBA" id="ARBA00004574"/>
    </source>
</evidence>
<comment type="catalytic activity">
    <reaction evidence="19">
        <text>ATP + H2O = ADP + phosphate + H(+)</text>
        <dbReference type="Rhea" id="RHEA:13065"/>
        <dbReference type="ChEBI" id="CHEBI:15377"/>
        <dbReference type="ChEBI" id="CHEBI:15378"/>
        <dbReference type="ChEBI" id="CHEBI:30616"/>
        <dbReference type="ChEBI" id="CHEBI:43474"/>
        <dbReference type="ChEBI" id="CHEBI:456216"/>
        <dbReference type="EC" id="3.6.4.12"/>
    </reaction>
</comment>
<dbReference type="SUPFAM" id="SSF68906">
    <property type="entry name" value="SAP domain"/>
    <property type="match status" value="1"/>
</dbReference>
<evidence type="ECO:0000256" key="19">
    <source>
        <dbReference type="ARBA" id="ARBA00047995"/>
    </source>
</evidence>
<evidence type="ECO:0000256" key="12">
    <source>
        <dbReference type="ARBA" id="ARBA00022895"/>
    </source>
</evidence>
<feature type="region of interest" description="Disordered" evidence="20">
    <location>
        <begin position="985"/>
        <end position="1105"/>
    </location>
</feature>
<feature type="compositionally biased region" description="Polar residues" evidence="20">
    <location>
        <begin position="1210"/>
        <end position="1225"/>
    </location>
</feature>
<dbReference type="SMART" id="SM00559">
    <property type="entry name" value="Ku78"/>
    <property type="match status" value="1"/>
</dbReference>
<feature type="domain" description="Zn(2)-C6 fungal-type" evidence="21">
    <location>
        <begin position="1249"/>
        <end position="1279"/>
    </location>
</feature>
<dbReference type="PROSITE" id="PS00463">
    <property type="entry name" value="ZN2_CY6_FUNGAL_1"/>
    <property type="match status" value="1"/>
</dbReference>
<comment type="subcellular location">
    <subcellularLocation>
        <location evidence="2">Chromosome</location>
        <location evidence="2">Telomere</location>
    </subcellularLocation>
    <subcellularLocation>
        <location evidence="1">Nucleus</location>
    </subcellularLocation>
</comment>
<feature type="region of interest" description="Disordered" evidence="20">
    <location>
        <begin position="554"/>
        <end position="591"/>
    </location>
</feature>
<dbReference type="InterPro" id="IPR036864">
    <property type="entry name" value="Zn2-C6_fun-type_DNA-bd_sf"/>
</dbReference>
<keyword evidence="6" id="KW-0158">Chromosome</keyword>
<evidence type="ECO:0000256" key="18">
    <source>
        <dbReference type="ARBA" id="ARBA00031811"/>
    </source>
</evidence>
<feature type="compositionally biased region" description="Polar residues" evidence="20">
    <location>
        <begin position="1093"/>
        <end position="1105"/>
    </location>
</feature>
<feature type="compositionally biased region" description="Polar residues" evidence="20">
    <location>
        <begin position="1454"/>
        <end position="1526"/>
    </location>
</feature>
<dbReference type="Proteomes" id="UP000321331">
    <property type="component" value="Unassembled WGS sequence"/>
</dbReference>
<comment type="similarity">
    <text evidence="3">Belongs to the ku70 family.</text>
</comment>
<dbReference type="GO" id="GO:0008270">
    <property type="term" value="F:zinc ion binding"/>
    <property type="evidence" value="ECO:0007669"/>
    <property type="project" value="InterPro"/>
</dbReference>
<dbReference type="Pfam" id="PF00172">
    <property type="entry name" value="Zn_clus"/>
    <property type="match status" value="1"/>
</dbReference>
<dbReference type="SUPFAM" id="SSF100939">
    <property type="entry name" value="SPOC domain-like"/>
    <property type="match status" value="1"/>
</dbReference>
<evidence type="ECO:0000259" key="22">
    <source>
        <dbReference type="PROSITE" id="PS50800"/>
    </source>
</evidence>
<evidence type="ECO:0000256" key="14">
    <source>
        <dbReference type="ARBA" id="ARBA00023172"/>
    </source>
</evidence>
<dbReference type="GO" id="GO:0016787">
    <property type="term" value="F:hydrolase activity"/>
    <property type="evidence" value="ECO:0007669"/>
    <property type="project" value="UniProtKB-KW"/>
</dbReference>
<keyword evidence="7" id="KW-0547">Nucleotide-binding</keyword>
<evidence type="ECO:0000256" key="10">
    <source>
        <dbReference type="ARBA" id="ARBA00022806"/>
    </source>
</evidence>
<evidence type="ECO:0000256" key="16">
    <source>
        <dbReference type="ARBA" id="ARBA00023242"/>
    </source>
</evidence>
<evidence type="ECO:0000259" key="21">
    <source>
        <dbReference type="PROSITE" id="PS50048"/>
    </source>
</evidence>
<dbReference type="PANTHER" id="PTHR12604">
    <property type="entry name" value="KU AUTOANTIGEN DNA HELICASE"/>
    <property type="match status" value="1"/>
</dbReference>
<dbReference type="Gene3D" id="4.10.240.10">
    <property type="entry name" value="Zn(2)-C6 fungal-type DNA-binding domain"/>
    <property type="match status" value="1"/>
</dbReference>
<dbReference type="Pfam" id="PF02735">
    <property type="entry name" value="Ku"/>
    <property type="match status" value="1"/>
</dbReference>
<reference evidence="23 24" key="1">
    <citation type="submission" date="2019-07" db="EMBL/GenBank/DDBJ databases">
        <title>The First High-Quality Draft Genome Sequence of the Causal Agent of the Current Panama Disease Epidemic.</title>
        <authorList>
            <person name="Warmington R.J."/>
            <person name="Kay W."/>
            <person name="Jeffries A."/>
            <person name="Bebber D."/>
            <person name="Moore K."/>
            <person name="Studholme D.J."/>
        </authorList>
    </citation>
    <scope>NUCLEOTIDE SEQUENCE [LARGE SCALE GENOMIC DNA]</scope>
    <source>
        <strain evidence="23 24">TR4</strain>
    </source>
</reference>
<evidence type="ECO:0000256" key="13">
    <source>
        <dbReference type="ARBA" id="ARBA00023125"/>
    </source>
</evidence>
<dbReference type="Pfam" id="PF03730">
    <property type="entry name" value="Ku_C"/>
    <property type="match status" value="1"/>
</dbReference>
<feature type="compositionally biased region" description="Basic residues" evidence="20">
    <location>
        <begin position="1236"/>
        <end position="1245"/>
    </location>
</feature>
<keyword evidence="15" id="KW-0234">DNA repair</keyword>
<dbReference type="Gene3D" id="3.40.50.410">
    <property type="entry name" value="von Willebrand factor, type A domain"/>
    <property type="match status" value="1"/>
</dbReference>
<feature type="compositionally biased region" description="Polar residues" evidence="20">
    <location>
        <begin position="1338"/>
        <end position="1368"/>
    </location>
</feature>
<dbReference type="GO" id="GO:0003690">
    <property type="term" value="F:double-stranded DNA binding"/>
    <property type="evidence" value="ECO:0007669"/>
    <property type="project" value="TreeGrafter"/>
</dbReference>
<evidence type="ECO:0000256" key="1">
    <source>
        <dbReference type="ARBA" id="ARBA00004123"/>
    </source>
</evidence>
<dbReference type="GO" id="GO:0000781">
    <property type="term" value="C:chromosome, telomeric region"/>
    <property type="evidence" value="ECO:0007669"/>
    <property type="project" value="UniProtKB-SubCell"/>
</dbReference>
<feature type="compositionally biased region" description="Acidic residues" evidence="20">
    <location>
        <begin position="1298"/>
        <end position="1332"/>
    </location>
</feature>
<dbReference type="FunFam" id="4.10.970.10:FF:000003">
    <property type="entry name" value="ATP-dependent DNA helicase II subunit 1"/>
    <property type="match status" value="1"/>
</dbReference>
<keyword evidence="16" id="KW-0539">Nucleus</keyword>
<dbReference type="SMART" id="SM00066">
    <property type="entry name" value="GAL4"/>
    <property type="match status" value="1"/>
</dbReference>
<organism evidence="23 24">
    <name type="scientific">Fusarium oxysporum f. sp. cubense</name>
    <dbReference type="NCBI Taxonomy" id="61366"/>
    <lineage>
        <taxon>Eukaryota</taxon>
        <taxon>Fungi</taxon>
        <taxon>Dikarya</taxon>
        <taxon>Ascomycota</taxon>
        <taxon>Pezizomycotina</taxon>
        <taxon>Sordariomycetes</taxon>
        <taxon>Hypocreomycetidae</taxon>
        <taxon>Hypocreales</taxon>
        <taxon>Nectriaceae</taxon>
        <taxon>Fusarium</taxon>
        <taxon>Fusarium oxysporum species complex</taxon>
    </lineage>
</organism>
<keyword evidence="12" id="KW-0779">Telomere</keyword>
<dbReference type="EMBL" id="VMNF01000003">
    <property type="protein sequence ID" value="TXC11704.1"/>
    <property type="molecule type" value="Genomic_DNA"/>
</dbReference>
<feature type="compositionally biased region" description="Low complexity" evidence="20">
    <location>
        <begin position="1527"/>
        <end position="1544"/>
    </location>
</feature>
<evidence type="ECO:0000256" key="9">
    <source>
        <dbReference type="ARBA" id="ARBA00022801"/>
    </source>
</evidence>
<keyword evidence="8" id="KW-0227">DNA damage</keyword>
<feature type="compositionally biased region" description="Low complexity" evidence="20">
    <location>
        <begin position="1382"/>
        <end position="1394"/>
    </location>
</feature>
<dbReference type="PROSITE" id="PS50048">
    <property type="entry name" value="ZN2_CY6_FUNGAL_2"/>
    <property type="match status" value="1"/>
</dbReference>
<evidence type="ECO:0000256" key="6">
    <source>
        <dbReference type="ARBA" id="ARBA00022454"/>
    </source>
</evidence>
<feature type="compositionally biased region" description="Low complexity" evidence="20">
    <location>
        <begin position="1700"/>
        <end position="1739"/>
    </location>
</feature>
<feature type="compositionally biased region" description="Low complexity" evidence="20">
    <location>
        <begin position="1185"/>
        <end position="1200"/>
    </location>
</feature>
<dbReference type="Gene3D" id="1.10.720.30">
    <property type="entry name" value="SAP domain"/>
    <property type="match status" value="1"/>
</dbReference>
<evidence type="ECO:0000256" key="15">
    <source>
        <dbReference type="ARBA" id="ARBA00023204"/>
    </source>
</evidence>
<keyword evidence="11" id="KW-0067">ATP-binding</keyword>
<dbReference type="InterPro" id="IPR005160">
    <property type="entry name" value="Ku_C"/>
</dbReference>
<dbReference type="Gene3D" id="4.10.970.10">
    <property type="entry name" value="Ku70, bridge and pillars"/>
    <property type="match status" value="1"/>
</dbReference>
<dbReference type="SMART" id="SM00513">
    <property type="entry name" value="SAP"/>
    <property type="match status" value="1"/>
</dbReference>
<dbReference type="NCBIfam" id="TIGR00578">
    <property type="entry name" value="ku70"/>
    <property type="match status" value="1"/>
</dbReference>
<keyword evidence="13" id="KW-0238">DNA-binding</keyword>
<evidence type="ECO:0000256" key="11">
    <source>
        <dbReference type="ARBA" id="ARBA00022840"/>
    </source>
</evidence>
<feature type="compositionally biased region" description="Polar residues" evidence="20">
    <location>
        <begin position="1581"/>
        <end position="1626"/>
    </location>
</feature>
<feature type="domain" description="SAP" evidence="22">
    <location>
        <begin position="606"/>
        <end position="640"/>
    </location>
</feature>
<dbReference type="CDD" id="cd00067">
    <property type="entry name" value="GAL4"/>
    <property type="match status" value="1"/>
</dbReference>
<dbReference type="Gene3D" id="2.40.290.10">
    <property type="match status" value="1"/>
</dbReference>
<dbReference type="GO" id="GO:0003678">
    <property type="term" value="F:DNA helicase activity"/>
    <property type="evidence" value="ECO:0007669"/>
    <property type="project" value="UniProtKB-EC"/>
</dbReference>
<dbReference type="Gene3D" id="1.10.1600.10">
    <property type="match status" value="1"/>
</dbReference>
<dbReference type="InterPro" id="IPR001138">
    <property type="entry name" value="Zn2Cys6_DnaBD"/>
</dbReference>
<dbReference type="Pfam" id="PF03731">
    <property type="entry name" value="Ku_N"/>
    <property type="match status" value="1"/>
</dbReference>
<dbReference type="FunFam" id="3.40.50.410:FF:000071">
    <property type="entry name" value="ATP-dependent DNA helicase II subunit 1"/>
    <property type="match status" value="1"/>
</dbReference>
<evidence type="ECO:0000313" key="23">
    <source>
        <dbReference type="EMBL" id="TXC11704.1"/>
    </source>
</evidence>
<dbReference type="GO" id="GO:0006303">
    <property type="term" value="P:double-strand break repair via nonhomologous end joining"/>
    <property type="evidence" value="ECO:0007669"/>
    <property type="project" value="InterPro"/>
</dbReference>
<accession>A0A5C6TN59</accession>
<comment type="caution">
    <text evidence="23">The sequence shown here is derived from an EMBL/GenBank/DDBJ whole genome shotgun (WGS) entry which is preliminary data.</text>
</comment>
<gene>
    <name evidence="23" type="ORF">FocTR4_00006947</name>
</gene>
<feature type="region of interest" description="Disordered" evidence="20">
    <location>
        <begin position="1180"/>
        <end position="1247"/>
    </location>
</feature>
<feature type="compositionally biased region" description="Polar residues" evidence="20">
    <location>
        <begin position="1653"/>
        <end position="1698"/>
    </location>
</feature>
<evidence type="ECO:0000256" key="4">
    <source>
        <dbReference type="ARBA" id="ARBA00012551"/>
    </source>
</evidence>
<feature type="region of interest" description="Disordered" evidence="20">
    <location>
        <begin position="38"/>
        <end position="57"/>
    </location>
</feature>
<feature type="compositionally biased region" description="Basic residues" evidence="20">
    <location>
        <begin position="996"/>
        <end position="1009"/>
    </location>
</feature>
<dbReference type="CDD" id="cd00788">
    <property type="entry name" value="KU70"/>
    <property type="match status" value="1"/>
</dbReference>
<dbReference type="PANTHER" id="PTHR12604:SF2">
    <property type="entry name" value="X-RAY REPAIR CROSS-COMPLEMENTING PROTEIN 6"/>
    <property type="match status" value="1"/>
</dbReference>
<dbReference type="GO" id="GO:0042162">
    <property type="term" value="F:telomeric DNA binding"/>
    <property type="evidence" value="ECO:0007669"/>
    <property type="project" value="InterPro"/>
</dbReference>
<keyword evidence="9" id="KW-0378">Hydrolase</keyword>
<dbReference type="Pfam" id="PF02037">
    <property type="entry name" value="SAP"/>
    <property type="match status" value="1"/>
</dbReference>
<feature type="region of interest" description="Disordered" evidence="20">
    <location>
        <begin position="1275"/>
        <end position="1767"/>
    </location>
</feature>
<keyword evidence="10" id="KW-0347">Helicase</keyword>
<dbReference type="InterPro" id="IPR027388">
    <property type="entry name" value="Ku70_bridge/pillars_dom_sf"/>
</dbReference>
<dbReference type="InterPro" id="IPR047087">
    <property type="entry name" value="KU70_core_dom"/>
</dbReference>
<dbReference type="PROSITE" id="PS50800">
    <property type="entry name" value="SAP"/>
    <property type="match status" value="1"/>
</dbReference>